<dbReference type="Pfam" id="PF08242">
    <property type="entry name" value="Methyltransf_12"/>
    <property type="match status" value="1"/>
</dbReference>
<keyword evidence="3" id="KW-0808">Transferase</keyword>
<dbReference type="Gene3D" id="3.40.50.720">
    <property type="entry name" value="NAD(P)-binding Rossmann-like Domain"/>
    <property type="match status" value="1"/>
</dbReference>
<dbReference type="InterPro" id="IPR013217">
    <property type="entry name" value="Methyltransf_12"/>
</dbReference>
<dbReference type="InterPro" id="IPR014031">
    <property type="entry name" value="Ketoacyl_synth_C"/>
</dbReference>
<dbReference type="Pfam" id="PF21089">
    <property type="entry name" value="PKS_DH_N"/>
    <property type="match status" value="1"/>
</dbReference>
<dbReference type="InterPro" id="IPR016036">
    <property type="entry name" value="Malonyl_transacylase_ACP-bd"/>
</dbReference>
<dbReference type="InterPro" id="IPR049900">
    <property type="entry name" value="PKS_mFAS_DH"/>
</dbReference>
<evidence type="ECO:0000313" key="13">
    <source>
        <dbReference type="Proteomes" id="UP000243515"/>
    </source>
</evidence>
<keyword evidence="6" id="KW-0511">Multifunctional enzyme</keyword>
<dbReference type="Pfam" id="PF00698">
    <property type="entry name" value="Acyl_transf_1"/>
    <property type="match status" value="1"/>
</dbReference>
<feature type="region of interest" description="C-terminal hotdog fold" evidence="8">
    <location>
        <begin position="1172"/>
        <end position="1326"/>
    </location>
</feature>
<feature type="region of interest" description="N-terminal hotdog fold" evidence="8">
    <location>
        <begin position="1009"/>
        <end position="1143"/>
    </location>
</feature>
<reference evidence="12 13" key="1">
    <citation type="journal article" date="2015" name="Environ. Microbiol.">
        <title>Metagenome sequence of Elaphomyces granulatus from sporocarp tissue reveals Ascomycota ectomycorrhizal fingerprints of genome expansion and a Proteobacteria-rich microbiome.</title>
        <authorList>
            <person name="Quandt C.A."/>
            <person name="Kohler A."/>
            <person name="Hesse C.N."/>
            <person name="Sharpton T.J."/>
            <person name="Martin F."/>
            <person name="Spatafora J.W."/>
        </authorList>
    </citation>
    <scope>NUCLEOTIDE SEQUENCE [LARGE SCALE GENOMIC DNA]</scope>
    <source>
        <strain evidence="12 13">OSC145934</strain>
    </source>
</reference>
<dbReference type="PANTHER" id="PTHR43775:SF29">
    <property type="entry name" value="ASPERFURANONE POLYKETIDE SYNTHASE AFOG-RELATED"/>
    <property type="match status" value="1"/>
</dbReference>
<dbReference type="InterPro" id="IPR014043">
    <property type="entry name" value="Acyl_transferase_dom"/>
</dbReference>
<keyword evidence="7" id="KW-0012">Acyltransferase</keyword>
<protein>
    <submittedName>
        <fullName evidence="12">Uncharacterized protein</fullName>
    </submittedName>
</protein>
<dbReference type="Proteomes" id="UP000243515">
    <property type="component" value="Unassembled WGS sequence"/>
</dbReference>
<dbReference type="InterPro" id="IPR049552">
    <property type="entry name" value="PKS_DH_N"/>
</dbReference>
<dbReference type="SUPFAM" id="SSF53901">
    <property type="entry name" value="Thiolase-like"/>
    <property type="match status" value="1"/>
</dbReference>
<feature type="domain" description="Ketosynthase family 3 (KS3)" evidence="10">
    <location>
        <begin position="6"/>
        <end position="431"/>
    </location>
</feature>
<dbReference type="InterPro" id="IPR032821">
    <property type="entry name" value="PKS_assoc"/>
</dbReference>
<dbReference type="Pfam" id="PF23114">
    <property type="entry name" value="NAD-bd_HRPKS_sdrA"/>
    <property type="match status" value="1"/>
</dbReference>
<dbReference type="SUPFAM" id="SSF53335">
    <property type="entry name" value="S-adenosyl-L-methionine-dependent methyltransferases"/>
    <property type="match status" value="1"/>
</dbReference>
<dbReference type="Gene3D" id="3.90.180.10">
    <property type="entry name" value="Medium-chain alcohol dehydrogenases, catalytic domain"/>
    <property type="match status" value="1"/>
</dbReference>
<dbReference type="PANTHER" id="PTHR43775">
    <property type="entry name" value="FATTY ACID SYNTHASE"/>
    <property type="match status" value="1"/>
</dbReference>
<evidence type="ECO:0000256" key="7">
    <source>
        <dbReference type="ARBA" id="ARBA00023315"/>
    </source>
</evidence>
<dbReference type="InterPro" id="IPR016035">
    <property type="entry name" value="Acyl_Trfase/lysoPLipase"/>
</dbReference>
<dbReference type="SUPFAM" id="SSF47336">
    <property type="entry name" value="ACP-like"/>
    <property type="match status" value="1"/>
</dbReference>
<dbReference type="InterPro" id="IPR016039">
    <property type="entry name" value="Thiolase-like"/>
</dbReference>
<dbReference type="InterPro" id="IPR049551">
    <property type="entry name" value="PKS_DH_C"/>
</dbReference>
<accession>A0A232LVY2</accession>
<dbReference type="PROSITE" id="PS52019">
    <property type="entry name" value="PKS_MFAS_DH"/>
    <property type="match status" value="1"/>
</dbReference>
<dbReference type="GO" id="GO:0004312">
    <property type="term" value="F:fatty acid synthase activity"/>
    <property type="evidence" value="ECO:0007669"/>
    <property type="project" value="TreeGrafter"/>
</dbReference>
<keyword evidence="2" id="KW-0597">Phosphoprotein</keyword>
<dbReference type="SMART" id="SM00827">
    <property type="entry name" value="PKS_AT"/>
    <property type="match status" value="1"/>
</dbReference>
<dbReference type="Gene3D" id="3.40.366.10">
    <property type="entry name" value="Malonyl-Coenzyme A Acyl Carrier Protein, domain 2"/>
    <property type="match status" value="1"/>
</dbReference>
<dbReference type="Pfam" id="PF00109">
    <property type="entry name" value="ketoacyl-synt"/>
    <property type="match status" value="1"/>
</dbReference>
<feature type="domain" description="Carrier" evidence="9">
    <location>
        <begin position="2543"/>
        <end position="2620"/>
    </location>
</feature>
<dbReference type="InterPro" id="IPR020806">
    <property type="entry name" value="PKS_PP-bd"/>
</dbReference>
<dbReference type="InterPro" id="IPR020807">
    <property type="entry name" value="PKS_DH"/>
</dbReference>
<dbReference type="OrthoDB" id="329835at2759"/>
<evidence type="ECO:0000259" key="10">
    <source>
        <dbReference type="PROSITE" id="PS52004"/>
    </source>
</evidence>
<evidence type="ECO:0000256" key="6">
    <source>
        <dbReference type="ARBA" id="ARBA00023268"/>
    </source>
</evidence>
<keyword evidence="4" id="KW-0521">NADP</keyword>
<dbReference type="SUPFAM" id="SSF55048">
    <property type="entry name" value="Probable ACP-binding domain of malonyl-CoA ACP transacylase"/>
    <property type="match status" value="1"/>
</dbReference>
<dbReference type="GO" id="GO:0031177">
    <property type="term" value="F:phosphopantetheine binding"/>
    <property type="evidence" value="ECO:0007669"/>
    <property type="project" value="InterPro"/>
</dbReference>
<dbReference type="Gene3D" id="1.10.1200.10">
    <property type="entry name" value="ACP-like"/>
    <property type="match status" value="1"/>
</dbReference>
<gene>
    <name evidence="12" type="ORF">Egran_03965</name>
</gene>
<dbReference type="InterPro" id="IPR020843">
    <property type="entry name" value="ER"/>
</dbReference>
<dbReference type="GO" id="GO:0006633">
    <property type="term" value="P:fatty acid biosynthetic process"/>
    <property type="evidence" value="ECO:0007669"/>
    <property type="project" value="TreeGrafter"/>
</dbReference>
<dbReference type="SMART" id="SM00826">
    <property type="entry name" value="PKS_DH"/>
    <property type="match status" value="1"/>
</dbReference>
<dbReference type="InterPro" id="IPR002364">
    <property type="entry name" value="Quin_OxRdtase/zeta-crystal_CS"/>
</dbReference>
<dbReference type="Gene3D" id="3.30.70.3290">
    <property type="match status" value="1"/>
</dbReference>
<evidence type="ECO:0000256" key="5">
    <source>
        <dbReference type="ARBA" id="ARBA00023002"/>
    </source>
</evidence>
<dbReference type="InterPro" id="IPR050091">
    <property type="entry name" value="PKS_NRPS_Biosynth_Enz"/>
</dbReference>
<dbReference type="SMART" id="SM00823">
    <property type="entry name" value="PKS_PP"/>
    <property type="match status" value="1"/>
</dbReference>
<evidence type="ECO:0000256" key="1">
    <source>
        <dbReference type="ARBA" id="ARBA00022450"/>
    </source>
</evidence>
<feature type="domain" description="PKS/mFAS DH" evidence="11">
    <location>
        <begin position="1009"/>
        <end position="1326"/>
    </location>
</feature>
<dbReference type="InterPro" id="IPR001227">
    <property type="entry name" value="Ac_transferase_dom_sf"/>
</dbReference>
<evidence type="ECO:0000256" key="2">
    <source>
        <dbReference type="ARBA" id="ARBA00022553"/>
    </source>
</evidence>
<evidence type="ECO:0000313" key="12">
    <source>
        <dbReference type="EMBL" id="OXV08272.1"/>
    </source>
</evidence>
<dbReference type="InterPro" id="IPR013968">
    <property type="entry name" value="PKS_KR"/>
</dbReference>
<dbReference type="Pfam" id="PF08240">
    <property type="entry name" value="ADH_N"/>
    <property type="match status" value="1"/>
</dbReference>
<organism evidence="12 13">
    <name type="scientific">Elaphomyces granulatus</name>
    <dbReference type="NCBI Taxonomy" id="519963"/>
    <lineage>
        <taxon>Eukaryota</taxon>
        <taxon>Fungi</taxon>
        <taxon>Dikarya</taxon>
        <taxon>Ascomycota</taxon>
        <taxon>Pezizomycotina</taxon>
        <taxon>Eurotiomycetes</taxon>
        <taxon>Eurotiomycetidae</taxon>
        <taxon>Eurotiales</taxon>
        <taxon>Elaphomycetaceae</taxon>
        <taxon>Elaphomyces</taxon>
    </lineage>
</organism>
<dbReference type="Pfam" id="PF00550">
    <property type="entry name" value="PP-binding"/>
    <property type="match status" value="1"/>
</dbReference>
<dbReference type="InterPro" id="IPR036291">
    <property type="entry name" value="NAD(P)-bd_dom_sf"/>
</dbReference>
<dbReference type="PROSITE" id="PS50075">
    <property type="entry name" value="CARRIER"/>
    <property type="match status" value="1"/>
</dbReference>
<dbReference type="PROSITE" id="PS52004">
    <property type="entry name" value="KS3_2"/>
    <property type="match status" value="1"/>
</dbReference>
<dbReference type="InterPro" id="IPR014030">
    <property type="entry name" value="Ketoacyl_synth_N"/>
</dbReference>
<keyword evidence="13" id="KW-1185">Reference proteome</keyword>
<dbReference type="GO" id="GO:0008270">
    <property type="term" value="F:zinc ion binding"/>
    <property type="evidence" value="ECO:0007669"/>
    <property type="project" value="InterPro"/>
</dbReference>
<dbReference type="SUPFAM" id="SSF50129">
    <property type="entry name" value="GroES-like"/>
    <property type="match status" value="1"/>
</dbReference>
<dbReference type="Pfam" id="PF13602">
    <property type="entry name" value="ADH_zinc_N_2"/>
    <property type="match status" value="1"/>
</dbReference>
<dbReference type="SMART" id="SM00825">
    <property type="entry name" value="PKS_KS"/>
    <property type="match status" value="1"/>
</dbReference>
<dbReference type="SMART" id="SM00829">
    <property type="entry name" value="PKS_ER"/>
    <property type="match status" value="1"/>
</dbReference>
<dbReference type="SUPFAM" id="SSF51735">
    <property type="entry name" value="NAD(P)-binding Rossmann-fold domains"/>
    <property type="match status" value="2"/>
</dbReference>
<keyword evidence="1" id="KW-0596">Phosphopantetheine</keyword>
<dbReference type="InterPro" id="IPR042104">
    <property type="entry name" value="PKS_dehydratase_sf"/>
</dbReference>
<evidence type="ECO:0000256" key="3">
    <source>
        <dbReference type="ARBA" id="ARBA00022679"/>
    </source>
</evidence>
<feature type="active site" description="Proton acceptor; for dehydratase activity" evidence="8">
    <location>
        <position position="1041"/>
    </location>
</feature>
<keyword evidence="5" id="KW-0560">Oxidoreductase</keyword>
<dbReference type="Pfam" id="PF22621">
    <property type="entry name" value="CurL-like_PKS_C"/>
    <property type="match status" value="1"/>
</dbReference>
<proteinExistence type="predicted"/>
<evidence type="ECO:0000256" key="8">
    <source>
        <dbReference type="PROSITE-ProRule" id="PRU01363"/>
    </source>
</evidence>
<sequence>MVKYVDEDIAVVGLGLRFPGDATTPEAFYNLLLSSRSALTKTPADRYNVDAFYHPDRNRLGSINVRHAHYLKDDIAAFDAPFFSIAPNEAAYMDPQQRGLLETVYHALENAGIPITKAVGSDTSVHIGCFSREYDVVVARDPEMDVKYATTGNGSALLSNRLSWFYDFRGPSLTLDTACSSSLNATHLACQELRSGDVSMAIVGGCNLFYNPDVMMPLSSMGFLSPDGICYTFDHRANGYSRGEGFGVVVLKRISDALRDGDTIRAVIRSTSSNQDGKSPGITQPTRQGQVKLIHRAYENSGLDFSATRFFEAHGTGTPTGDPIEAGAISDVFTPYRSSEDPMYVGALKSNIGHLEGAAGIAGLIKAVAVVESGIIPPNLWFEKPNPKIPADQWHLKFPTEPTVWPQPGLRRASVNSFGLGGSNAHVILDDAYHYLTSRKLKGLHKTVIHPKLHNLTSGRSNGHATNWTAPANGKDIAKHVSCHCTANGVNGHSEAKGVNGCSSMDDINGHSLFENATQQVFLLSAFDEDGIKRVAESYHGYLSRQSSKISDEEKYLHDLSYTLSLRRTLFSWRASIVAKDLDSLKQGLAGTPTPVRSVADGRVAFVFTGQGAQWFAMGRELMTLLEFRSSLQKADAYLKKLGCSWSLIEECLQDENSSMINNAAYSQPICTALQVALIELLRSWSIQPGAVIGHSSGEIAAAYAAGAISRESAWRIAYYRGLLSANLSHSTGDGVGAMISVTLEPEKALGYIERMCKPVGSRALTIACFNSPKNVTISGDADKVEALQRLLDEESVFNRRLKVNIAYHSPYMQKISEEYLQRIGDVESGGDYHKLKGIVPVFYSSLTGDRLPLDWLQRPGYWVNNLVSPVKFSDAVSRMLIERPAKSGKLGAQQIFHPVTELLEVGPHSALQGSLREIIGRIPSAKDVGYISILKRKVNAVDTALSAASWLFCRGQPVDITAINSRNKLHDSPKALVDLPPYPFNHTKTYWRESRIGKAYRFRQHPRLELLGAPVPDWNKSNAIWRNWIRLSENPWVKDHRITGSIIYPGAGMLVMALEASRQLANPQKALEGFRLKEVAFHAALRVPTSADGIETHFYVRPFFDSTSSTSSSWNEFQLSSFNGDDWRDHCRGLIQPEYETHVNPIDNGLERQKFVEMMVETVANAEAACRKRVSSKQLYELFHTFGFDFGETFQTLHNVAIDQDRGAVATVKAPNVKSKMSSGYIQPHLIHPTTLDGILHSANAALTRGGREAGGAMVPTSIKELWIAADAESTHDSLRVCAKGNFLGLRQAEGSVIAISSATKKPLVKVDGLVSTAISSRQQNQSKSAHQHISFNLDWKPDVTFLTQESTNSLFHPPTELAAEDPTQAVTVREAVCYMYLRRYMNRYAEEKVANTKPWYKKYIAWAQHQLDRHARGEFTHAKENWDKLAEDDIVFAELETKLQHVTAEGKMLVSIGRVLGQILEGTVDPLEMFFKDSLMEDVYQHGTGLKISYFYLTSYLDALAHKNSGMIILEVGAGTGCATRPMMEILTCHGETEYGAGRLERYDFTDISPSFLEMAKQTFHKTVDLMRFQTLNIEKDPVEQGFESKQYDVIFAGNVLHATKNIDHTLRNVMKLLKPGGKLILHEATNMSLLAIPFAFGLLPGWWLSEEPLRQQGPLMSVSEWDVHLKRSGFSGVDLCFNDYPDEANYSTSIIISTSLEPEREPRALASTIIVYENESPVQVDIAKGLRQALLPSRTAQCDIVPLSEMPMVDFEQKLCIFLPELERPFLGHIEETNFKTLQKMTTILDSFFWLSQGGGPKPQNPTAEIVTGFARVIRQENPALKFITLSVEQVKDAVSVVNTTISLIDSVLSKKDKNVADNSFYESNGAIYISRVVEAGYMNDAIALKTTQPTAHPDKFGSEPNRALKLVIGAPGLLDTLQFVDDPDHDLPLAGGNVEFKIVAAGLNFLDIMVALGQVTGNSLGRDGAGIITRTCPNSKFKVGDRVCGIASGTFGTFARAHETTLTKIPDNLSFKCAAGFTVVYVTAYTALYDISNIQRGESILIHAAAGGVGQACIQLAKIRGAEIYATVSSVEKRDLLINTYCIAPDHIFSSRDLTFAQGIKRMTKGRGVEVIVNSLSGDALRATWDCIAPFGRFVEVGKVDIYSSARLSMEKFKNNVRFEFVDSDFLSLHDGPRFSGILENLMNLVRDGKIGELNPTQSFPFSEIQESFRYMQSGVHSGKIVLEPNPEDIVPIVSSRKNSYNFDPDASFVISGGLGGLGRSIARWMASRGAKNLILLSRSGNVKDSSMELVGDLEGMGVRVATPRCDVSDVESLKNALSECLSNGMPPVKGCFQGAMVLKDSTFANMSLEDYYTALKPKVHASWNLHDVLPKDLDFFIFLSSVSTFIGNVGQSNYNAGNTFQDALARYRVINGFKGTALDLGIILSVGYLAEYGTSDVINHLRDLGIEPIREEEFHAILDESCNPKLERQPVIKAQVLFSVQPQAQGNTAEELGWVCDPVFKHLQHMRTLGGSAESDGKIINYGSLLAAAESLEAATDIVYEAIVVKLVSTLNISAKEIDPTKPLQVLGVDSLVAVELRTWLLRQLDADIAVFGLMEASSVRALATLIASRSGLFKSEEAGRSNRTTGKYIGAL</sequence>
<dbReference type="InterPro" id="IPR029063">
    <property type="entry name" value="SAM-dependent_MTases_sf"/>
</dbReference>
<dbReference type="InterPro" id="IPR009081">
    <property type="entry name" value="PP-bd_ACP"/>
</dbReference>
<dbReference type="InterPro" id="IPR056501">
    <property type="entry name" value="NAD-bd_HRPKS_sdrA"/>
</dbReference>
<comment type="caution">
    <text evidence="12">The sequence shown here is derived from an EMBL/GenBank/DDBJ whole genome shotgun (WGS) entry which is preliminary data.</text>
</comment>
<dbReference type="Pfam" id="PF16197">
    <property type="entry name" value="KAsynt_C_assoc"/>
    <property type="match status" value="1"/>
</dbReference>
<dbReference type="SUPFAM" id="SSF52151">
    <property type="entry name" value="FabD/lysophospholipase-like"/>
    <property type="match status" value="1"/>
</dbReference>
<dbReference type="InterPro" id="IPR020841">
    <property type="entry name" value="PKS_Beta-ketoAc_synthase_dom"/>
</dbReference>
<dbReference type="Pfam" id="PF02801">
    <property type="entry name" value="Ketoacyl-synt_C"/>
    <property type="match status" value="1"/>
</dbReference>
<dbReference type="InterPro" id="IPR013154">
    <property type="entry name" value="ADH-like_N"/>
</dbReference>
<evidence type="ECO:0000259" key="9">
    <source>
        <dbReference type="PROSITE" id="PS50075"/>
    </source>
</evidence>
<dbReference type="GO" id="GO:1901336">
    <property type="term" value="P:lactone biosynthetic process"/>
    <property type="evidence" value="ECO:0007669"/>
    <property type="project" value="UniProtKB-ARBA"/>
</dbReference>
<dbReference type="EMBL" id="NPHW01004219">
    <property type="protein sequence ID" value="OXV08272.1"/>
    <property type="molecule type" value="Genomic_DNA"/>
</dbReference>
<dbReference type="InterPro" id="IPR036736">
    <property type="entry name" value="ACP-like_sf"/>
</dbReference>
<dbReference type="PROSITE" id="PS01162">
    <property type="entry name" value="QOR_ZETA_CRYSTAL"/>
    <property type="match status" value="1"/>
</dbReference>
<name>A0A232LVY2_9EURO</name>
<dbReference type="Pfam" id="PF08659">
    <property type="entry name" value="KR"/>
    <property type="match status" value="1"/>
</dbReference>
<dbReference type="Pfam" id="PF14765">
    <property type="entry name" value="PS-DH"/>
    <property type="match status" value="1"/>
</dbReference>
<dbReference type="GO" id="GO:0044550">
    <property type="term" value="P:secondary metabolite biosynthetic process"/>
    <property type="evidence" value="ECO:0007669"/>
    <property type="project" value="TreeGrafter"/>
</dbReference>
<dbReference type="CDD" id="cd05195">
    <property type="entry name" value="enoyl_red"/>
    <property type="match status" value="1"/>
</dbReference>
<dbReference type="CDD" id="cd02440">
    <property type="entry name" value="AdoMet_MTases"/>
    <property type="match status" value="1"/>
</dbReference>
<dbReference type="CDD" id="cd00833">
    <property type="entry name" value="PKS"/>
    <property type="match status" value="1"/>
</dbReference>
<dbReference type="InterPro" id="IPR011032">
    <property type="entry name" value="GroES-like_sf"/>
</dbReference>
<dbReference type="FunFam" id="3.40.50.720:FF:000209">
    <property type="entry name" value="Polyketide synthase Pks12"/>
    <property type="match status" value="1"/>
</dbReference>
<dbReference type="Gene3D" id="3.40.47.10">
    <property type="match status" value="1"/>
</dbReference>
<evidence type="ECO:0000259" key="11">
    <source>
        <dbReference type="PROSITE" id="PS52019"/>
    </source>
</evidence>
<dbReference type="GO" id="GO:0016491">
    <property type="term" value="F:oxidoreductase activity"/>
    <property type="evidence" value="ECO:0007669"/>
    <property type="project" value="UniProtKB-KW"/>
</dbReference>
<dbReference type="InterPro" id="IPR057326">
    <property type="entry name" value="KR_dom"/>
</dbReference>
<evidence type="ECO:0000256" key="4">
    <source>
        <dbReference type="ARBA" id="ARBA00022857"/>
    </source>
</evidence>
<dbReference type="Gene3D" id="3.10.129.110">
    <property type="entry name" value="Polyketide synthase dehydratase"/>
    <property type="match status" value="1"/>
</dbReference>
<dbReference type="SMART" id="SM00822">
    <property type="entry name" value="PKS_KR"/>
    <property type="match status" value="1"/>
</dbReference>
<feature type="active site" description="Proton donor; for dehydratase activity" evidence="8">
    <location>
        <position position="1238"/>
    </location>
</feature>
<dbReference type="Gene3D" id="3.40.50.150">
    <property type="entry name" value="Vaccinia Virus protein VP39"/>
    <property type="match status" value="1"/>
</dbReference>